<dbReference type="Proteomes" id="UP000001343">
    <property type="component" value="Unassembled WGS sequence"/>
</dbReference>
<reference evidence="1 2" key="1">
    <citation type="journal article" date="2014" name="Int. J. Syst. Evol. Microbiol.">
        <title>Leptospira mayottensis sp. nov., a pathogenic species of the genus Leptospira isolated from humans.</title>
        <authorList>
            <person name="Bourhy P."/>
            <person name="Collet L."/>
            <person name="Brisse S."/>
            <person name="Picardeau M."/>
        </authorList>
    </citation>
    <scope>NUCLEOTIDE SEQUENCE [LARGE SCALE GENOMIC DNA]</scope>
    <source>
        <strain evidence="1 2">200901122</strain>
    </source>
</reference>
<accession>A0AA87MRW2</accession>
<sequence length="75" mass="8948">MSTKQKYDGKIRDENKFLYRNATTKIHTLITRTHEKNTVINLFKKLECSILFKKPTILDSMQFCEDFYIFAKIVP</sequence>
<evidence type="ECO:0000313" key="2">
    <source>
        <dbReference type="Proteomes" id="UP000001343"/>
    </source>
</evidence>
<organism evidence="1 2">
    <name type="scientific">Leptospira mayottensis 200901122</name>
    <dbReference type="NCBI Taxonomy" id="1193010"/>
    <lineage>
        <taxon>Bacteria</taxon>
        <taxon>Pseudomonadati</taxon>
        <taxon>Spirochaetota</taxon>
        <taxon>Spirochaetia</taxon>
        <taxon>Leptospirales</taxon>
        <taxon>Leptospiraceae</taxon>
        <taxon>Leptospira</taxon>
    </lineage>
</organism>
<proteinExistence type="predicted"/>
<comment type="caution">
    <text evidence="1">The sequence shown here is derived from an EMBL/GenBank/DDBJ whole genome shotgun (WGS) entry which is preliminary data.</text>
</comment>
<dbReference type="AlphaFoldDB" id="A0AA87MRW2"/>
<dbReference type="EMBL" id="AKWM02000030">
    <property type="protein sequence ID" value="EKS00737.1"/>
    <property type="molecule type" value="Genomic_DNA"/>
</dbReference>
<protein>
    <submittedName>
        <fullName evidence="1">Uncharacterized protein</fullName>
    </submittedName>
</protein>
<evidence type="ECO:0000313" key="1">
    <source>
        <dbReference type="EMBL" id="EKS00737.1"/>
    </source>
</evidence>
<gene>
    <name evidence="1" type="ORF">LEP1GSC125_1328</name>
</gene>
<name>A0AA87MRW2_9LEPT</name>